<dbReference type="Proteomes" id="UP001592528">
    <property type="component" value="Unassembled WGS sequence"/>
</dbReference>
<dbReference type="InterPro" id="IPR013762">
    <property type="entry name" value="Integrase-like_cat_sf"/>
</dbReference>
<feature type="non-terminal residue" evidence="2">
    <location>
        <position position="170"/>
    </location>
</feature>
<reference evidence="2 3" key="1">
    <citation type="submission" date="2024-09" db="EMBL/GenBank/DDBJ databases">
        <authorList>
            <person name="Lee S.D."/>
        </authorList>
    </citation>
    <scope>NUCLEOTIDE SEQUENCE [LARGE SCALE GENOMIC DNA]</scope>
    <source>
        <strain evidence="2 3">N1-5</strain>
    </source>
</reference>
<comment type="caution">
    <text evidence="2">The sequence shown here is derived from an EMBL/GenBank/DDBJ whole genome shotgun (WGS) entry which is preliminary data.</text>
</comment>
<dbReference type="InterPro" id="IPR011010">
    <property type="entry name" value="DNA_brk_join_enz"/>
</dbReference>
<evidence type="ECO:0000313" key="3">
    <source>
        <dbReference type="Proteomes" id="UP001592528"/>
    </source>
</evidence>
<organism evidence="2 3">
    <name type="scientific">Streptacidiphilus cavernicola</name>
    <dbReference type="NCBI Taxonomy" id="3342716"/>
    <lineage>
        <taxon>Bacteria</taxon>
        <taxon>Bacillati</taxon>
        <taxon>Actinomycetota</taxon>
        <taxon>Actinomycetes</taxon>
        <taxon>Kitasatosporales</taxon>
        <taxon>Streptomycetaceae</taxon>
        <taxon>Streptacidiphilus</taxon>
    </lineage>
</organism>
<dbReference type="SUPFAM" id="SSF56349">
    <property type="entry name" value="DNA breaking-rejoining enzymes"/>
    <property type="match status" value="1"/>
</dbReference>
<keyword evidence="1" id="KW-0233">DNA recombination</keyword>
<proteinExistence type="predicted"/>
<gene>
    <name evidence="2" type="ORF">ACEZDJ_36795</name>
</gene>
<protein>
    <recommendedName>
        <fullName evidence="4">Tyr recombinase domain-containing protein</fullName>
    </recommendedName>
</protein>
<dbReference type="Gene3D" id="1.10.443.10">
    <property type="entry name" value="Intergrase catalytic core"/>
    <property type="match status" value="1"/>
</dbReference>
<dbReference type="EMBL" id="JBHEZZ010000034">
    <property type="protein sequence ID" value="MFC1406858.1"/>
    <property type="molecule type" value="Genomic_DNA"/>
</dbReference>
<evidence type="ECO:0008006" key="4">
    <source>
        <dbReference type="Google" id="ProtNLM"/>
    </source>
</evidence>
<keyword evidence="3" id="KW-1185">Reference proteome</keyword>
<evidence type="ECO:0000313" key="2">
    <source>
        <dbReference type="EMBL" id="MFC1406858.1"/>
    </source>
</evidence>
<name>A0ABV6UZL4_9ACTN</name>
<accession>A0ABV6UZL4</accession>
<evidence type="ECO:0000256" key="1">
    <source>
        <dbReference type="ARBA" id="ARBA00023172"/>
    </source>
</evidence>
<sequence length="170" mass="18421">MDEVNFDTGWLHVGFQVKNVGGHLVFAPPKRGKVRDIPLAPAVALAFKEHAERFPPTAVTLPWLRPDGAPVTKKLMFTAAHGGAVRRSDFNTYAWKPALVGAGVLPERVKGKRHQAAREDGMHALRHFFGSRPLAWCSRSAWGGAPGAWTRVASALPTGWATVQLSVVNG</sequence>